<gene>
    <name evidence="1" type="ORF">HBE96_23095</name>
</gene>
<proteinExistence type="predicted"/>
<dbReference type="AlphaFoldDB" id="A0A7Y0EL33"/>
<reference evidence="1 2" key="1">
    <citation type="submission" date="2020-06" db="EMBL/GenBank/DDBJ databases">
        <title>Complete Genome Sequence of Clostridium muelleri sp. nov. P21T, an Acid-Alcohol Producing Acetogen Isolated from Old Hay.</title>
        <authorList>
            <person name="Duncan K.E."/>
            <person name="Tanner R.S."/>
        </authorList>
    </citation>
    <scope>NUCLEOTIDE SEQUENCE [LARGE SCALE GENOMIC DNA]</scope>
    <source>
        <strain evidence="1 2">P21</strain>
    </source>
</reference>
<evidence type="ECO:0000313" key="2">
    <source>
        <dbReference type="Proteomes" id="UP000537131"/>
    </source>
</evidence>
<name>A0A7Y0EL33_9CLOT</name>
<comment type="caution">
    <text evidence="1">The sequence shown here is derived from an EMBL/GenBank/DDBJ whole genome shotgun (WGS) entry which is preliminary data.</text>
</comment>
<organism evidence="1 2">
    <name type="scientific">Clostridium muellerianum</name>
    <dbReference type="NCBI Taxonomy" id="2716538"/>
    <lineage>
        <taxon>Bacteria</taxon>
        <taxon>Bacillati</taxon>
        <taxon>Bacillota</taxon>
        <taxon>Clostridia</taxon>
        <taxon>Eubacteriales</taxon>
        <taxon>Clostridiaceae</taxon>
        <taxon>Clostridium</taxon>
    </lineage>
</organism>
<protein>
    <submittedName>
        <fullName evidence="1">Uncharacterized protein</fullName>
    </submittedName>
</protein>
<dbReference type="Proteomes" id="UP000537131">
    <property type="component" value="Unassembled WGS sequence"/>
</dbReference>
<dbReference type="RefSeq" id="WP_169300050.1">
    <property type="nucleotide sequence ID" value="NZ_JABBNI010000065.1"/>
</dbReference>
<sequence>MKEVTIVLKKEQEEVIKNYPFKTESFDENNKVDITIAIHRILNDYNNLVDIAEKELVSVFNNDEMNQLCNASENIVYTGEIPAKKFLYDSVVDSEIVSADVIDKITKLSNTQAYVVLRKIANFWE</sequence>
<accession>A0A7Y0EL33</accession>
<evidence type="ECO:0000313" key="1">
    <source>
        <dbReference type="EMBL" id="NMM65468.1"/>
    </source>
</evidence>
<keyword evidence="2" id="KW-1185">Reference proteome</keyword>
<dbReference type="EMBL" id="JABBNI010000065">
    <property type="protein sequence ID" value="NMM65468.1"/>
    <property type="molecule type" value="Genomic_DNA"/>
</dbReference>